<dbReference type="WBParaSite" id="HPLM_0001628101-mRNA-1">
    <property type="protein sequence ID" value="HPLM_0001628101-mRNA-1"/>
    <property type="gene ID" value="HPLM_0001628101"/>
</dbReference>
<sequence length="68" mass="7766">MLRRIEYSYALPIDLPMGENEDVKDRLALAGKVLKLPVPSIFCADHLDRRIYNETSTLPSDSRIADVY</sequence>
<evidence type="ECO:0000313" key="2">
    <source>
        <dbReference type="Proteomes" id="UP000268014"/>
    </source>
</evidence>
<accession>A0A0N4WWX6</accession>
<gene>
    <name evidence="1" type="ORF">HPLM_LOCUS16272</name>
</gene>
<evidence type="ECO:0000313" key="3">
    <source>
        <dbReference type="WBParaSite" id="HPLM_0001628101-mRNA-1"/>
    </source>
</evidence>
<dbReference type="Proteomes" id="UP000268014">
    <property type="component" value="Unassembled WGS sequence"/>
</dbReference>
<proteinExistence type="predicted"/>
<reference evidence="1 2" key="2">
    <citation type="submission" date="2018-11" db="EMBL/GenBank/DDBJ databases">
        <authorList>
            <consortium name="Pathogen Informatics"/>
        </authorList>
    </citation>
    <scope>NUCLEOTIDE SEQUENCE [LARGE SCALE GENOMIC DNA]</scope>
    <source>
        <strain evidence="1 2">MHpl1</strain>
    </source>
</reference>
<keyword evidence="2" id="KW-1185">Reference proteome</keyword>
<protein>
    <submittedName>
        <fullName evidence="3">Bestrophin homolog</fullName>
    </submittedName>
</protein>
<organism evidence="3">
    <name type="scientific">Haemonchus placei</name>
    <name type="common">Barber's pole worm</name>
    <dbReference type="NCBI Taxonomy" id="6290"/>
    <lineage>
        <taxon>Eukaryota</taxon>
        <taxon>Metazoa</taxon>
        <taxon>Ecdysozoa</taxon>
        <taxon>Nematoda</taxon>
        <taxon>Chromadorea</taxon>
        <taxon>Rhabditida</taxon>
        <taxon>Rhabditina</taxon>
        <taxon>Rhabditomorpha</taxon>
        <taxon>Strongyloidea</taxon>
        <taxon>Trichostrongylidae</taxon>
        <taxon>Haemonchus</taxon>
    </lineage>
</organism>
<name>A0A0N4WWX6_HAEPC</name>
<evidence type="ECO:0000313" key="1">
    <source>
        <dbReference type="EMBL" id="VDO59325.1"/>
    </source>
</evidence>
<reference evidence="3" key="1">
    <citation type="submission" date="2017-02" db="UniProtKB">
        <authorList>
            <consortium name="WormBaseParasite"/>
        </authorList>
    </citation>
    <scope>IDENTIFICATION</scope>
</reference>
<dbReference type="EMBL" id="UZAF01019345">
    <property type="protein sequence ID" value="VDO59325.1"/>
    <property type="molecule type" value="Genomic_DNA"/>
</dbReference>
<dbReference type="AlphaFoldDB" id="A0A0N4WWX6"/>